<keyword evidence="1" id="KW-1133">Transmembrane helix</keyword>
<organism evidence="2 5">
    <name type="scientific">Lacticaseibacillus rhamnosus</name>
    <name type="common">Lactobacillus rhamnosus</name>
    <dbReference type="NCBI Taxonomy" id="47715"/>
    <lineage>
        <taxon>Bacteria</taxon>
        <taxon>Bacillati</taxon>
        <taxon>Bacillota</taxon>
        <taxon>Bacilli</taxon>
        <taxon>Lactobacillales</taxon>
        <taxon>Lactobacillaceae</taxon>
        <taxon>Lacticaseibacillus</taxon>
    </lineage>
</organism>
<evidence type="ECO:0000313" key="2">
    <source>
        <dbReference type="EMBL" id="NZA05528.1"/>
    </source>
</evidence>
<dbReference type="RefSeq" id="WP_005692232.1">
    <property type="nucleotide sequence ID" value="NZ_CABFNI010000016.1"/>
</dbReference>
<accession>A0A508YZQ8</accession>
<name>A0A508YZQ8_LACRH</name>
<reference evidence="3 4" key="1">
    <citation type="submission" date="2019-04" db="EMBL/GenBank/DDBJ databases">
        <title>Genome Announcement to Ensure Probiotic Safety of Lactobacillus rhamnosus UBLR-58.</title>
        <authorList>
            <person name="Sulthana A."/>
            <person name="Lakshmi S.G."/>
            <person name="Madempudi R.S."/>
        </authorList>
    </citation>
    <scope>NUCLEOTIDE SEQUENCE [LARGE SCALE GENOMIC DNA]</scope>
    <source>
        <strain evidence="3 4">UBLR-58</strain>
    </source>
</reference>
<keyword evidence="1" id="KW-0812">Transmembrane</keyword>
<dbReference type="EMBL" id="SSHM01000001">
    <property type="protein sequence ID" value="THC79421.1"/>
    <property type="molecule type" value="Genomic_DNA"/>
</dbReference>
<evidence type="ECO:0000313" key="5">
    <source>
        <dbReference type="Proteomes" id="UP000552935"/>
    </source>
</evidence>
<comment type="caution">
    <text evidence="2">The sequence shown here is derived from an EMBL/GenBank/DDBJ whole genome shotgun (WGS) entry which is preliminary data.</text>
</comment>
<keyword evidence="1" id="KW-0472">Membrane</keyword>
<evidence type="ECO:0000256" key="1">
    <source>
        <dbReference type="SAM" id="Phobius"/>
    </source>
</evidence>
<protein>
    <submittedName>
        <fullName evidence="2">Uncharacterized protein</fullName>
    </submittedName>
</protein>
<sequence length="61" mass="6833">MSTRLTKLVDYGLIIATIIFAIYTVTSAIGWTNHGSFVTPMLILMTLLMLLSEREEKQKSA</sequence>
<reference evidence="2 5" key="2">
    <citation type="submission" date="2020-07" db="EMBL/GenBank/DDBJ databases">
        <title>Organ Donor 1.</title>
        <authorList>
            <person name="Marsh A.J."/>
            <person name="Azcarate-Peril M.A."/>
        </authorList>
    </citation>
    <scope>NUCLEOTIDE SEQUENCE [LARGE SCALE GENOMIC DNA]</scope>
    <source>
        <strain evidence="2 5">AMC0712</strain>
    </source>
</reference>
<proteinExistence type="predicted"/>
<dbReference type="EMBL" id="JACCKI010000008">
    <property type="protein sequence ID" value="NZA05528.1"/>
    <property type="molecule type" value="Genomic_DNA"/>
</dbReference>
<evidence type="ECO:0000313" key="3">
    <source>
        <dbReference type="EMBL" id="THC79421.1"/>
    </source>
</evidence>
<feature type="transmembrane region" description="Helical" evidence="1">
    <location>
        <begin position="12"/>
        <end position="31"/>
    </location>
</feature>
<dbReference type="Proteomes" id="UP000552935">
    <property type="component" value="Unassembled WGS sequence"/>
</dbReference>
<feature type="transmembrane region" description="Helical" evidence="1">
    <location>
        <begin position="37"/>
        <end position="52"/>
    </location>
</feature>
<dbReference type="Proteomes" id="UP000307517">
    <property type="component" value="Unassembled WGS sequence"/>
</dbReference>
<dbReference type="AlphaFoldDB" id="A0A508YZQ8"/>
<gene>
    <name evidence="3" type="ORF">E6L36_02755</name>
    <name evidence="2" type="ORF">H0N82_10615</name>
</gene>
<evidence type="ECO:0000313" key="4">
    <source>
        <dbReference type="Proteomes" id="UP000307517"/>
    </source>
</evidence>